<proteinExistence type="predicted"/>
<accession>V3Z7C1</accession>
<keyword evidence="3" id="KW-1185">Reference proteome</keyword>
<dbReference type="OrthoDB" id="10252017at2759"/>
<evidence type="ECO:0000313" key="2">
    <source>
        <dbReference type="EMBL" id="ESO86743.1"/>
    </source>
</evidence>
<protein>
    <recommendedName>
        <fullName evidence="4">EGF-like domain-containing protein</fullName>
    </recommendedName>
</protein>
<dbReference type="KEGG" id="lgi:LOTGIDRAFT_176902"/>
<evidence type="ECO:0000313" key="3">
    <source>
        <dbReference type="Proteomes" id="UP000030746"/>
    </source>
</evidence>
<evidence type="ECO:0000256" key="1">
    <source>
        <dbReference type="ARBA" id="ARBA00022536"/>
    </source>
</evidence>
<dbReference type="EMBL" id="KB202997">
    <property type="protein sequence ID" value="ESO86743.1"/>
    <property type="molecule type" value="Genomic_DNA"/>
</dbReference>
<feature type="non-terminal residue" evidence="2">
    <location>
        <position position="156"/>
    </location>
</feature>
<dbReference type="OMA" id="CAYECAC"/>
<gene>
    <name evidence="2" type="ORF">LOTGIDRAFT_176902</name>
</gene>
<dbReference type="Gene3D" id="2.10.25.140">
    <property type="match status" value="1"/>
</dbReference>
<dbReference type="InterPro" id="IPR042635">
    <property type="entry name" value="MEGF10/SREC1/2-like"/>
</dbReference>
<dbReference type="PANTHER" id="PTHR24043">
    <property type="entry name" value="SCAVENGER RECEPTOR CLASS F"/>
    <property type="match status" value="1"/>
</dbReference>
<dbReference type="HOGENOM" id="CLU_118266_0_0_1"/>
<dbReference type="CTD" id="20244070"/>
<organism evidence="2 3">
    <name type="scientific">Lottia gigantea</name>
    <name type="common">Giant owl limpet</name>
    <dbReference type="NCBI Taxonomy" id="225164"/>
    <lineage>
        <taxon>Eukaryota</taxon>
        <taxon>Metazoa</taxon>
        <taxon>Spiralia</taxon>
        <taxon>Lophotrochozoa</taxon>
        <taxon>Mollusca</taxon>
        <taxon>Gastropoda</taxon>
        <taxon>Patellogastropoda</taxon>
        <taxon>Lottioidea</taxon>
        <taxon>Lottiidae</taxon>
        <taxon>Lottia</taxon>
    </lineage>
</organism>
<sequence length="156" mass="16663">CDDGFYGENCNKKCSERNCINNSTVCSKVDGSCNGECLDGYSGIDCSQTMPVVPDQKCGDDFYGINCNKKCSERNCINNSTVCSKVDGSCNGECLDGYSGIDCSRSSSASNPNNGKQFGYLELFTCHCTNDNDCNTDGSCQSNGCATGWYGSTCQK</sequence>
<feature type="non-terminal residue" evidence="2">
    <location>
        <position position="1"/>
    </location>
</feature>
<dbReference type="AlphaFoldDB" id="V3Z7C1"/>
<dbReference type="Proteomes" id="UP000030746">
    <property type="component" value="Unassembled WGS sequence"/>
</dbReference>
<dbReference type="RefSeq" id="XP_009062569.1">
    <property type="nucleotide sequence ID" value="XM_009064321.1"/>
</dbReference>
<dbReference type="GO" id="GO:0005044">
    <property type="term" value="F:scavenger receptor activity"/>
    <property type="evidence" value="ECO:0007669"/>
    <property type="project" value="InterPro"/>
</dbReference>
<name>V3Z7C1_LOTGI</name>
<reference evidence="2 3" key="1">
    <citation type="journal article" date="2013" name="Nature">
        <title>Insights into bilaterian evolution from three spiralian genomes.</title>
        <authorList>
            <person name="Simakov O."/>
            <person name="Marletaz F."/>
            <person name="Cho S.J."/>
            <person name="Edsinger-Gonzales E."/>
            <person name="Havlak P."/>
            <person name="Hellsten U."/>
            <person name="Kuo D.H."/>
            <person name="Larsson T."/>
            <person name="Lv J."/>
            <person name="Arendt D."/>
            <person name="Savage R."/>
            <person name="Osoegawa K."/>
            <person name="de Jong P."/>
            <person name="Grimwood J."/>
            <person name="Chapman J.A."/>
            <person name="Shapiro H."/>
            <person name="Aerts A."/>
            <person name="Otillar R.P."/>
            <person name="Terry A.Y."/>
            <person name="Boore J.L."/>
            <person name="Grigoriev I.V."/>
            <person name="Lindberg D.R."/>
            <person name="Seaver E.C."/>
            <person name="Weisblat D.A."/>
            <person name="Putnam N.H."/>
            <person name="Rokhsar D.S."/>
        </authorList>
    </citation>
    <scope>NUCLEOTIDE SEQUENCE [LARGE SCALE GENOMIC DNA]</scope>
</reference>
<keyword evidence="1" id="KW-0245">EGF-like domain</keyword>
<dbReference type="GeneID" id="20244070"/>
<dbReference type="Gene3D" id="2.170.300.10">
    <property type="entry name" value="Tie2 ligand-binding domain superfamily"/>
    <property type="match status" value="1"/>
</dbReference>
<evidence type="ECO:0008006" key="4">
    <source>
        <dbReference type="Google" id="ProtNLM"/>
    </source>
</evidence>